<dbReference type="InterPro" id="IPR023232">
    <property type="entry name" value="Glyco_hydro_2_AS"/>
</dbReference>
<sequence>MIAKFIVGLVGCFVFINFTCFSGDIISINENWRFTMEDNPAYSSDVFLEEEGKNINIPHDWAFNNGISKTGSQTDKGGYYSGGVAWYQRLFETPEDLGDQYLYLEFDGVYRNSEVWVNGHYLGKRPYGYISFRYEISDYLHEGENLIAVRVDNSEEPSARWYHPCGIYAPVRLITKSPDHILPLGVFSTSSFSGSGEATVNTEVTIGLQEKNTSQMTLETVLLNKNGEVEGRKEQIITKEGKDTVSYVSDIQVPSPVLWEPDSPYLYTLVTRLKSQNDVLDEVKTQIGIREVEWTSKEGFFLNGQQTKLRGVCEHWEGGPVGGAWTKPLMRWKLGLLKEMGVNAIRTAHNPYPPFFYDLCDEMGLMVMDEVFDGWKKKAPFDYGSQDFVEWWERDLTEWIKRDRNHPSVIIWSVGNETNGPVGADIVAQCHALDSTRLVTSGHSGSQFMDVHGVNGHSEKMSFYDEDHPDKAFIATEAPHTWQTRGYYRTQSWFRDGYPNDRQTPFPLPDLTEEEIFHYEWAAPSQWANHKQHFNSSYDNATVRISARKNWELMRDLPWYSGHFRWTGFDYYGEAGYVHGGWPFRLFMSGALDVAGFKKDLFYFYQSQWTEEPMVHIFPHWTHPTMTEGTKIPVWVYSNADEVELFLNGQSLGKDKPGSQWDEMQCEWMVPYASGRLTAKAYIDGQVVAQQEYHTAGAPVLIAVEVEDNYLDAAKDRTAIVTALIQDEEGAFYPYGENTLYYHLGGDARLLSLENGDPVDTTKTYDVASKKAFMGLSNAFWAWEDGDGSGQELTIGAILGEKQLLTSAEAAIDVKTISLDGNAVDKDLRVFYTTDGTSPDTGSMKYTQPFKVSLGMTVKAIVVEGNTTILEMEETFGQDLGLYWGDGKEADNEALQGMPAVDAEYTGAVPRNAAGNAYLDFRGKEGTVTWYQENDGSAGMFDFEFYYASGDKNSNRPMDLYINGQKVTTMIFKNSGSWNSGWKKIQKAYPLKAGANEIELRTTGQSGPNILMLDVR</sequence>
<dbReference type="SUPFAM" id="SSF49785">
    <property type="entry name" value="Galactose-binding domain-like"/>
    <property type="match status" value="2"/>
</dbReference>
<dbReference type="Pfam" id="PF13290">
    <property type="entry name" value="CHB_HEX_C_1"/>
    <property type="match status" value="1"/>
</dbReference>
<dbReference type="Pfam" id="PF00703">
    <property type="entry name" value="Glyco_hydro_2"/>
    <property type="match status" value="1"/>
</dbReference>
<dbReference type="InterPro" id="IPR036156">
    <property type="entry name" value="Beta-gal/glucu_dom_sf"/>
</dbReference>
<dbReference type="InterPro" id="IPR008979">
    <property type="entry name" value="Galactose-bd-like_sf"/>
</dbReference>
<evidence type="ECO:0000313" key="6">
    <source>
        <dbReference type="Proteomes" id="UP000248688"/>
    </source>
</evidence>
<dbReference type="GO" id="GO:0005975">
    <property type="term" value="P:carbohydrate metabolic process"/>
    <property type="evidence" value="ECO:0007669"/>
    <property type="project" value="InterPro"/>
</dbReference>
<feature type="domain" description="CBM6" evidence="4">
    <location>
        <begin position="886"/>
        <end position="1016"/>
    </location>
</feature>
<dbReference type="Pfam" id="PF02837">
    <property type="entry name" value="Glyco_hydro_2_N"/>
    <property type="match status" value="1"/>
</dbReference>
<dbReference type="PROSITE" id="PS00608">
    <property type="entry name" value="GLYCOSYL_HYDROL_F2_2"/>
    <property type="match status" value="1"/>
</dbReference>
<dbReference type="Pfam" id="PF16355">
    <property type="entry name" value="DUF4982"/>
    <property type="match status" value="1"/>
</dbReference>
<evidence type="ECO:0000313" key="5">
    <source>
        <dbReference type="EMBL" id="AWW32692.1"/>
    </source>
</evidence>
<dbReference type="InterPro" id="IPR032311">
    <property type="entry name" value="DUF4982"/>
</dbReference>
<organism evidence="5 6">
    <name type="scientific">Echinicola strongylocentroti</name>
    <dbReference type="NCBI Taxonomy" id="1795355"/>
    <lineage>
        <taxon>Bacteria</taxon>
        <taxon>Pseudomonadati</taxon>
        <taxon>Bacteroidota</taxon>
        <taxon>Cytophagia</taxon>
        <taxon>Cytophagales</taxon>
        <taxon>Cyclobacteriaceae</taxon>
        <taxon>Echinicola</taxon>
    </lineage>
</organism>
<evidence type="ECO:0000256" key="3">
    <source>
        <dbReference type="ARBA" id="ARBA00023295"/>
    </source>
</evidence>
<dbReference type="Gene3D" id="3.20.20.80">
    <property type="entry name" value="Glycosidases"/>
    <property type="match status" value="1"/>
</dbReference>
<dbReference type="Gene3D" id="2.60.40.10">
    <property type="entry name" value="Immunoglobulins"/>
    <property type="match status" value="3"/>
</dbReference>
<dbReference type="OrthoDB" id="9801077at2"/>
<dbReference type="GO" id="GO:0004553">
    <property type="term" value="F:hydrolase activity, hydrolyzing O-glycosyl compounds"/>
    <property type="evidence" value="ECO:0007669"/>
    <property type="project" value="InterPro"/>
</dbReference>
<dbReference type="Gene3D" id="2.60.120.260">
    <property type="entry name" value="Galactose-binding domain-like"/>
    <property type="match status" value="2"/>
</dbReference>
<dbReference type="Pfam" id="PF02836">
    <property type="entry name" value="Glyco_hydro_2_C"/>
    <property type="match status" value="1"/>
</dbReference>
<dbReference type="InterPro" id="IPR013783">
    <property type="entry name" value="Ig-like_fold"/>
</dbReference>
<evidence type="ECO:0000256" key="1">
    <source>
        <dbReference type="ARBA" id="ARBA00007401"/>
    </source>
</evidence>
<proteinExistence type="inferred from homology"/>
<name>A0A2Z4INL9_9BACT</name>
<dbReference type="InterPro" id="IPR006101">
    <property type="entry name" value="Glyco_hydro_2"/>
</dbReference>
<keyword evidence="2" id="KW-0378">Hydrolase</keyword>
<dbReference type="InterPro" id="IPR006102">
    <property type="entry name" value="Ig-like_GH2"/>
</dbReference>
<dbReference type="PANTHER" id="PTHR42732:SF1">
    <property type="entry name" value="BETA-MANNOSIDASE"/>
    <property type="match status" value="1"/>
</dbReference>
<dbReference type="InterPro" id="IPR059177">
    <property type="entry name" value="GH29D-like_dom"/>
</dbReference>
<dbReference type="PRINTS" id="PR00132">
    <property type="entry name" value="GLHYDRLASE2"/>
</dbReference>
<dbReference type="AlphaFoldDB" id="A0A2Z4INL9"/>
<dbReference type="KEGG" id="est:DN752_22510"/>
<dbReference type="PANTHER" id="PTHR42732">
    <property type="entry name" value="BETA-GALACTOSIDASE"/>
    <property type="match status" value="1"/>
</dbReference>
<dbReference type="InterPro" id="IPR005084">
    <property type="entry name" value="CBM6"/>
</dbReference>
<reference evidence="5 6" key="1">
    <citation type="submission" date="2018-06" db="EMBL/GenBank/DDBJ databases">
        <title>Echinicola strongylocentroti sp. nov., isolated from a sea urchin Strongylocentrotus intermedius.</title>
        <authorList>
            <person name="Bae S.S."/>
        </authorList>
    </citation>
    <scope>NUCLEOTIDE SEQUENCE [LARGE SCALE GENOMIC DNA]</scope>
    <source>
        <strain evidence="5 6">MEBiC08714</strain>
    </source>
</reference>
<keyword evidence="6" id="KW-1185">Reference proteome</keyword>
<dbReference type="PROSITE" id="PS51175">
    <property type="entry name" value="CBM6"/>
    <property type="match status" value="1"/>
</dbReference>
<protein>
    <submittedName>
        <fullName evidence="5">Beta-galactosidase</fullName>
    </submittedName>
</protein>
<dbReference type="InterPro" id="IPR006103">
    <property type="entry name" value="Glyco_hydro_2_cat"/>
</dbReference>
<dbReference type="InterPro" id="IPR006104">
    <property type="entry name" value="Glyco_hydro_2_N"/>
</dbReference>
<dbReference type="GO" id="GO:0030246">
    <property type="term" value="F:carbohydrate binding"/>
    <property type="evidence" value="ECO:0007669"/>
    <property type="project" value="InterPro"/>
</dbReference>
<keyword evidence="3" id="KW-0326">Glycosidase</keyword>
<dbReference type="SUPFAM" id="SSF51445">
    <property type="entry name" value="(Trans)glycosidases"/>
    <property type="match status" value="1"/>
</dbReference>
<dbReference type="InterPro" id="IPR051913">
    <property type="entry name" value="GH2_Domain-Containing"/>
</dbReference>
<dbReference type="EMBL" id="CP030041">
    <property type="protein sequence ID" value="AWW32692.1"/>
    <property type="molecule type" value="Genomic_DNA"/>
</dbReference>
<comment type="similarity">
    <text evidence="1">Belongs to the glycosyl hydrolase 2 family.</text>
</comment>
<gene>
    <name evidence="5" type="ORF">DN752_22510</name>
</gene>
<accession>A0A2Z4INL9</accession>
<evidence type="ECO:0000259" key="4">
    <source>
        <dbReference type="PROSITE" id="PS51175"/>
    </source>
</evidence>
<dbReference type="Proteomes" id="UP000248688">
    <property type="component" value="Chromosome"/>
</dbReference>
<evidence type="ECO:0000256" key="2">
    <source>
        <dbReference type="ARBA" id="ARBA00022801"/>
    </source>
</evidence>
<dbReference type="SUPFAM" id="SSF49303">
    <property type="entry name" value="beta-Galactosidase/glucuronidase domain"/>
    <property type="match status" value="1"/>
</dbReference>
<dbReference type="InterPro" id="IPR017853">
    <property type="entry name" value="GH"/>
</dbReference>